<keyword evidence="6 7" id="KW-0520">NAD</keyword>
<dbReference type="EMBL" id="RXNR01000011">
    <property type="protein sequence ID" value="RTQ94498.1"/>
    <property type="molecule type" value="Genomic_DNA"/>
</dbReference>
<evidence type="ECO:0000256" key="8">
    <source>
        <dbReference type="PIRSR" id="PIRSR000232-1"/>
    </source>
</evidence>
<dbReference type="PIRSF" id="PIRSF000232">
    <property type="entry name" value="YdjA"/>
    <property type="match status" value="1"/>
</dbReference>
<dbReference type="Pfam" id="PF00881">
    <property type="entry name" value="Nitroreductase"/>
    <property type="match status" value="1"/>
</dbReference>
<evidence type="ECO:0000259" key="9">
    <source>
        <dbReference type="Pfam" id="PF00881"/>
    </source>
</evidence>
<evidence type="ECO:0000313" key="10">
    <source>
        <dbReference type="EMBL" id="RTQ94498.1"/>
    </source>
</evidence>
<dbReference type="PANTHER" id="PTHR43821:SF1">
    <property type="entry name" value="NAD(P)H NITROREDUCTASE YDJA-RELATED"/>
    <property type="match status" value="1"/>
</dbReference>
<keyword evidence="4 7" id="KW-0521">NADP</keyword>
<evidence type="ECO:0000256" key="1">
    <source>
        <dbReference type="ARBA" id="ARBA00007118"/>
    </source>
</evidence>
<keyword evidence="2 7" id="KW-0285">Flavoprotein</keyword>
<gene>
    <name evidence="10" type="ORF">EKG35_05635</name>
</gene>
<name>A0A431UV68_9BACI</name>
<evidence type="ECO:0000256" key="3">
    <source>
        <dbReference type="ARBA" id="ARBA00022643"/>
    </source>
</evidence>
<sequence length="198" mass="22369">MDVLEAIKTRRSIGLVSDEPVSKELIDKILEAGTWAPSHFRTEPWKFFVLIGDSRLRLGKTLAKIEEKNMDDSSSESNQKKLTKIIEKPFRAPLIIAVAVEPSDNPKAFIQEEYGAVYAAIQNMLLAAHGLGLGGYWRTGKPTYDPLMKELFKISEDGEILGFLYFGHPKRTVPEGKRRDLNEVTTWLSSENDFDKLV</sequence>
<dbReference type="GO" id="GO:0016491">
    <property type="term" value="F:oxidoreductase activity"/>
    <property type="evidence" value="ECO:0007669"/>
    <property type="project" value="UniProtKB-UniRule"/>
</dbReference>
<dbReference type="EC" id="1.-.-.-" evidence="7"/>
<dbReference type="SUPFAM" id="SSF55469">
    <property type="entry name" value="FMN-dependent nitroreductase-like"/>
    <property type="match status" value="1"/>
</dbReference>
<dbReference type="InterPro" id="IPR000415">
    <property type="entry name" value="Nitroreductase-like"/>
</dbReference>
<evidence type="ECO:0000256" key="2">
    <source>
        <dbReference type="ARBA" id="ARBA00022630"/>
    </source>
</evidence>
<dbReference type="AlphaFoldDB" id="A0A431UV68"/>
<feature type="binding site" description="in other chain" evidence="8">
    <location>
        <begin position="137"/>
        <end position="139"/>
    </location>
    <ligand>
        <name>FMN</name>
        <dbReference type="ChEBI" id="CHEBI:58210"/>
        <note>ligand shared between dimeric partners</note>
    </ligand>
</feature>
<evidence type="ECO:0000256" key="4">
    <source>
        <dbReference type="ARBA" id="ARBA00022857"/>
    </source>
</evidence>
<dbReference type="InterPro" id="IPR052530">
    <property type="entry name" value="NAD(P)H_nitroreductase"/>
</dbReference>
<feature type="binding site" description="in other chain" evidence="8">
    <location>
        <begin position="10"/>
        <end position="12"/>
    </location>
    <ligand>
        <name>FMN</name>
        <dbReference type="ChEBI" id="CHEBI:58210"/>
        <note>ligand shared between dimeric partners</note>
    </ligand>
</feature>
<proteinExistence type="inferred from homology"/>
<feature type="binding site" evidence="8">
    <location>
        <position position="39"/>
    </location>
    <ligand>
        <name>FMN</name>
        <dbReference type="ChEBI" id="CHEBI:58210"/>
        <note>ligand shared between dimeric partners</note>
    </ligand>
</feature>
<comment type="caution">
    <text evidence="10">The sequence shown here is derived from an EMBL/GenBank/DDBJ whole genome shotgun (WGS) entry which is preliminary data.</text>
</comment>
<dbReference type="CDD" id="cd02135">
    <property type="entry name" value="YdjA-like"/>
    <property type="match status" value="1"/>
</dbReference>
<evidence type="ECO:0000256" key="7">
    <source>
        <dbReference type="PIRNR" id="PIRNR000232"/>
    </source>
</evidence>
<evidence type="ECO:0000313" key="11">
    <source>
        <dbReference type="Proteomes" id="UP000276349"/>
    </source>
</evidence>
<keyword evidence="5 7" id="KW-0560">Oxidoreductase</keyword>
<dbReference type="InterPro" id="IPR026021">
    <property type="entry name" value="YdjA-like"/>
</dbReference>
<comment type="similarity">
    <text evidence="1 7">Belongs to the nitroreductase family.</text>
</comment>
<reference evidence="10 11" key="1">
    <citation type="submission" date="2018-12" db="EMBL/GenBank/DDBJ databases">
        <authorList>
            <person name="Yu L."/>
        </authorList>
    </citation>
    <scope>NUCLEOTIDE SEQUENCE [LARGE SCALE GENOMIC DNA]</scope>
    <source>
        <strain evidence="10 11">S5H2222</strain>
    </source>
</reference>
<protein>
    <recommendedName>
        <fullName evidence="7">Putative NAD(P)H nitroreductase</fullName>
        <ecNumber evidence="7">1.-.-.-</ecNumber>
    </recommendedName>
</protein>
<dbReference type="OrthoDB" id="9804207at2"/>
<keyword evidence="3 7" id="KW-0288">FMN</keyword>
<dbReference type="InterPro" id="IPR029479">
    <property type="entry name" value="Nitroreductase"/>
</dbReference>
<dbReference type="PANTHER" id="PTHR43821">
    <property type="entry name" value="NAD(P)H NITROREDUCTASE YDJA-RELATED"/>
    <property type="match status" value="1"/>
</dbReference>
<accession>A0A431UV68</accession>
<evidence type="ECO:0000256" key="6">
    <source>
        <dbReference type="ARBA" id="ARBA00023027"/>
    </source>
</evidence>
<dbReference type="Proteomes" id="UP000276349">
    <property type="component" value="Unassembled WGS sequence"/>
</dbReference>
<evidence type="ECO:0000256" key="5">
    <source>
        <dbReference type="ARBA" id="ARBA00023002"/>
    </source>
</evidence>
<dbReference type="Gene3D" id="3.40.109.10">
    <property type="entry name" value="NADH Oxidase"/>
    <property type="match status" value="1"/>
</dbReference>
<comment type="cofactor">
    <cofactor evidence="8">
        <name>FMN</name>
        <dbReference type="ChEBI" id="CHEBI:58210"/>
    </cofactor>
    <text evidence="8">Binds 1 FMN per subunit.</text>
</comment>
<keyword evidence="11" id="KW-1185">Reference proteome</keyword>
<dbReference type="RefSeq" id="WP_126293480.1">
    <property type="nucleotide sequence ID" value="NZ_RXNR01000011.1"/>
</dbReference>
<feature type="domain" description="Nitroreductase" evidence="9">
    <location>
        <begin position="7"/>
        <end position="168"/>
    </location>
</feature>
<organism evidence="10 11">
    <name type="scientific">Lysinibacillus telephonicus</name>
    <dbReference type="NCBI Taxonomy" id="1714840"/>
    <lineage>
        <taxon>Bacteria</taxon>
        <taxon>Bacillati</taxon>
        <taxon>Bacillota</taxon>
        <taxon>Bacilli</taxon>
        <taxon>Bacillales</taxon>
        <taxon>Bacillaceae</taxon>
        <taxon>Lysinibacillus</taxon>
    </lineage>
</organism>